<dbReference type="Gene3D" id="3.40.30.10">
    <property type="entry name" value="Glutaredoxin"/>
    <property type="match status" value="1"/>
</dbReference>
<dbReference type="Gene3D" id="2.30.30.380">
    <property type="entry name" value="Zn-finger domain of Sec23/24"/>
    <property type="match status" value="1"/>
</dbReference>
<dbReference type="GO" id="GO:0005737">
    <property type="term" value="C:cytoplasm"/>
    <property type="evidence" value="ECO:0007669"/>
    <property type="project" value="TreeGrafter"/>
</dbReference>
<evidence type="ECO:0000256" key="2">
    <source>
        <dbReference type="ARBA" id="ARBA00022982"/>
    </source>
</evidence>
<accession>A0A0F8W6Q2</accession>
<dbReference type="InterPro" id="IPR036249">
    <property type="entry name" value="Thioredoxin-like_sf"/>
</dbReference>
<evidence type="ECO:0000256" key="3">
    <source>
        <dbReference type="ARBA" id="ARBA00023157"/>
    </source>
</evidence>
<evidence type="ECO:0000259" key="5">
    <source>
        <dbReference type="PROSITE" id="PS51352"/>
    </source>
</evidence>
<dbReference type="PANTHER" id="PTHR45663">
    <property type="entry name" value="GEO12009P1"/>
    <property type="match status" value="1"/>
</dbReference>
<dbReference type="GO" id="GO:0015035">
    <property type="term" value="F:protein-disulfide reductase activity"/>
    <property type="evidence" value="ECO:0007669"/>
    <property type="project" value="InterPro"/>
</dbReference>
<dbReference type="PROSITE" id="PS00194">
    <property type="entry name" value="THIOREDOXIN_1"/>
    <property type="match status" value="1"/>
</dbReference>
<name>A0A0F8W6Q2_9ZZZZ</name>
<dbReference type="AlphaFoldDB" id="A0A0F8W6Q2"/>
<dbReference type="CDD" id="cd02947">
    <property type="entry name" value="TRX_family"/>
    <property type="match status" value="1"/>
</dbReference>
<dbReference type="PROSITE" id="PS51352">
    <property type="entry name" value="THIOREDOXIN_2"/>
    <property type="match status" value="1"/>
</dbReference>
<dbReference type="NCBIfam" id="TIGR01068">
    <property type="entry name" value="thioredoxin"/>
    <property type="match status" value="1"/>
</dbReference>
<gene>
    <name evidence="6" type="ORF">LCGC14_3105370</name>
</gene>
<feature type="domain" description="Thioredoxin" evidence="5">
    <location>
        <begin position="36"/>
        <end position="143"/>
    </location>
</feature>
<dbReference type="EMBL" id="LAZR01067036">
    <property type="protein sequence ID" value="KKK52392.1"/>
    <property type="molecule type" value="Genomic_DNA"/>
</dbReference>
<keyword evidence="2" id="KW-0249">Electron transport</keyword>
<evidence type="ECO:0000313" key="6">
    <source>
        <dbReference type="EMBL" id="KKK52392.1"/>
    </source>
</evidence>
<evidence type="ECO:0000256" key="1">
    <source>
        <dbReference type="ARBA" id="ARBA00022448"/>
    </source>
</evidence>
<dbReference type="InterPro" id="IPR005746">
    <property type="entry name" value="Thioredoxin"/>
</dbReference>
<keyword evidence="1" id="KW-0813">Transport</keyword>
<protein>
    <recommendedName>
        <fullName evidence="5">Thioredoxin domain-containing protein</fullName>
    </recommendedName>
</protein>
<dbReference type="InterPro" id="IPR013766">
    <property type="entry name" value="Thioredoxin_domain"/>
</dbReference>
<dbReference type="FunFam" id="3.40.30.10:FF:000001">
    <property type="entry name" value="Thioredoxin"/>
    <property type="match status" value="1"/>
</dbReference>
<keyword evidence="4" id="KW-0676">Redox-active center</keyword>
<comment type="caution">
    <text evidence="6">The sequence shown here is derived from an EMBL/GenBank/DDBJ whole genome shotgun (WGS) entry which is preliminary data.</text>
</comment>
<dbReference type="NCBIfam" id="NF008229">
    <property type="entry name" value="PRK10996.1"/>
    <property type="match status" value="1"/>
</dbReference>
<evidence type="ECO:0000256" key="4">
    <source>
        <dbReference type="ARBA" id="ARBA00023284"/>
    </source>
</evidence>
<dbReference type="SUPFAM" id="SSF52833">
    <property type="entry name" value="Thioredoxin-like"/>
    <property type="match status" value="1"/>
</dbReference>
<dbReference type="Pfam" id="PF00085">
    <property type="entry name" value="Thioredoxin"/>
    <property type="match status" value="1"/>
</dbReference>
<reference evidence="6" key="1">
    <citation type="journal article" date="2015" name="Nature">
        <title>Complex archaea that bridge the gap between prokaryotes and eukaryotes.</title>
        <authorList>
            <person name="Spang A."/>
            <person name="Saw J.H."/>
            <person name="Jorgensen S.L."/>
            <person name="Zaremba-Niedzwiedzka K."/>
            <person name="Martijn J."/>
            <person name="Lind A.E."/>
            <person name="van Eijk R."/>
            <person name="Schleper C."/>
            <person name="Guy L."/>
            <person name="Ettema T.J."/>
        </authorList>
    </citation>
    <scope>NUCLEOTIDE SEQUENCE</scope>
</reference>
<keyword evidence="3" id="KW-1015">Disulfide bond</keyword>
<proteinExistence type="predicted"/>
<dbReference type="PRINTS" id="PR00421">
    <property type="entry name" value="THIOREDOXIN"/>
</dbReference>
<dbReference type="InterPro" id="IPR017937">
    <property type="entry name" value="Thioredoxin_CS"/>
</dbReference>
<sequence length="143" mass="16205">MNNKAIIICRACAARNRIQLDKINFLPHCGKCKSQLEIPDKAVNINEREFSEEVLRETIPTVVDFWAPWCGPCRIVSPILDEIAGKYRGKIKVVKVNSEENPRLSAQYNVQGIPTIILFHEGKEADRIVGAAPRENILQFLHL</sequence>
<dbReference type="PANTHER" id="PTHR45663:SF11">
    <property type="entry name" value="GEO12009P1"/>
    <property type="match status" value="1"/>
</dbReference>
<organism evidence="6">
    <name type="scientific">marine sediment metagenome</name>
    <dbReference type="NCBI Taxonomy" id="412755"/>
    <lineage>
        <taxon>unclassified sequences</taxon>
        <taxon>metagenomes</taxon>
        <taxon>ecological metagenomes</taxon>
    </lineage>
</organism>